<dbReference type="Proteomes" id="UP000789595">
    <property type="component" value="Unassembled WGS sequence"/>
</dbReference>
<dbReference type="PROSITE" id="PS51184">
    <property type="entry name" value="JMJC"/>
    <property type="match status" value="1"/>
</dbReference>
<dbReference type="Pfam" id="PF13621">
    <property type="entry name" value="Cupin_8"/>
    <property type="match status" value="1"/>
</dbReference>
<dbReference type="PANTHER" id="PTHR12480">
    <property type="entry name" value="ARGININE DEMETHYLASE AND LYSYL-HYDROXYLASE JMJD"/>
    <property type="match status" value="1"/>
</dbReference>
<dbReference type="InterPro" id="IPR041667">
    <property type="entry name" value="Cupin_8"/>
</dbReference>
<dbReference type="AlphaFoldDB" id="A0A8J2SDH0"/>
<dbReference type="EMBL" id="CAKKNE010000002">
    <property type="protein sequence ID" value="CAH0368391.1"/>
    <property type="molecule type" value="Genomic_DNA"/>
</dbReference>
<dbReference type="SUPFAM" id="SSF51197">
    <property type="entry name" value="Clavaminate synthase-like"/>
    <property type="match status" value="1"/>
</dbReference>
<dbReference type="SUPFAM" id="SSF53335">
    <property type="entry name" value="S-adenosyl-L-methionine-dependent methyltransferases"/>
    <property type="match status" value="1"/>
</dbReference>
<name>A0A8J2SDH0_9STRA</name>
<dbReference type="InterPro" id="IPR050910">
    <property type="entry name" value="JMJD6_ArgDemeth/LysHydrox"/>
</dbReference>
<dbReference type="GO" id="GO:0005634">
    <property type="term" value="C:nucleus"/>
    <property type="evidence" value="ECO:0007669"/>
    <property type="project" value="TreeGrafter"/>
</dbReference>
<comment type="caution">
    <text evidence="2">The sequence shown here is derived from an EMBL/GenBank/DDBJ whole genome shotgun (WGS) entry which is preliminary data.</text>
</comment>
<feature type="domain" description="JmjC" evidence="1">
    <location>
        <begin position="162"/>
        <end position="313"/>
    </location>
</feature>
<evidence type="ECO:0000259" key="1">
    <source>
        <dbReference type="PROSITE" id="PS51184"/>
    </source>
</evidence>
<dbReference type="GO" id="GO:0045905">
    <property type="term" value="P:positive regulation of translational termination"/>
    <property type="evidence" value="ECO:0007669"/>
    <property type="project" value="TreeGrafter"/>
</dbReference>
<proteinExistence type="predicted"/>
<evidence type="ECO:0000313" key="3">
    <source>
        <dbReference type="Proteomes" id="UP000789595"/>
    </source>
</evidence>
<dbReference type="OrthoDB" id="203487at2759"/>
<organism evidence="2 3">
    <name type="scientific">Pelagomonas calceolata</name>
    <dbReference type="NCBI Taxonomy" id="35677"/>
    <lineage>
        <taxon>Eukaryota</taxon>
        <taxon>Sar</taxon>
        <taxon>Stramenopiles</taxon>
        <taxon>Ochrophyta</taxon>
        <taxon>Pelagophyceae</taxon>
        <taxon>Pelagomonadales</taxon>
        <taxon>Pelagomonadaceae</taxon>
        <taxon>Pelagomonas</taxon>
    </lineage>
</organism>
<evidence type="ECO:0000313" key="2">
    <source>
        <dbReference type="EMBL" id="CAH0368391.1"/>
    </source>
</evidence>
<accession>A0A8J2SDH0</accession>
<dbReference type="Gene3D" id="2.60.120.650">
    <property type="entry name" value="Cupin"/>
    <property type="match status" value="1"/>
</dbReference>
<dbReference type="InterPro" id="IPR003347">
    <property type="entry name" value="JmjC_dom"/>
</dbReference>
<reference evidence="2" key="1">
    <citation type="submission" date="2021-11" db="EMBL/GenBank/DDBJ databases">
        <authorList>
            <consortium name="Genoscope - CEA"/>
            <person name="William W."/>
        </authorList>
    </citation>
    <scope>NUCLEOTIDE SEQUENCE</scope>
</reference>
<protein>
    <recommendedName>
        <fullName evidence="1">JmjC domain-containing protein</fullName>
    </recommendedName>
</protein>
<dbReference type="Gene3D" id="3.40.50.150">
    <property type="entry name" value="Vaccinia Virus protein VP39"/>
    <property type="match status" value="1"/>
</dbReference>
<dbReference type="InterPro" id="IPR029063">
    <property type="entry name" value="SAM-dependent_MTases_sf"/>
</dbReference>
<dbReference type="PANTHER" id="PTHR12480:SF6">
    <property type="entry name" value="2-OXOGLUTARATE AND IRON-DEPENDENT OXYGENASE JMJD4"/>
    <property type="match status" value="1"/>
</dbReference>
<gene>
    <name evidence="2" type="ORF">PECAL_2P14540</name>
</gene>
<dbReference type="SMART" id="SM00558">
    <property type="entry name" value="JmjC"/>
    <property type="match status" value="1"/>
</dbReference>
<dbReference type="GO" id="GO:0043565">
    <property type="term" value="F:sequence-specific DNA binding"/>
    <property type="evidence" value="ECO:0007669"/>
    <property type="project" value="TreeGrafter"/>
</dbReference>
<sequence>MDEASLAQFRAATAPSRRVANLRHVRDCVIKRDADPYLRPAEVLALLEPERLGAIELYAAEDPEPQIRKSRTIPRIKTIEFRSYMDRNEPCLIEGIGRDWGLREYVTEGVPDLAKLAETYGRVQVPVQDAGVAKMMPLSQFARVWREKIAEGRRYYLKDWHFRLDGLGHLAPVPEIFADDWLSGARDMDYHFVYLGAAGTRTKLHCDVVNSFSWSANVCGSKRWRFLPAAETSLLRDVFGEDVASSFGPSSSEYPRRGKARPIEVVQQPGEAIFVPSGWYHDVENLNDCLSVNCNWANASNLLWCGPRLVDEANAAPGEVSTSHFLRRVAARAASTQSPRDLAAAAAAARALEGREGDAAVALAAAADARRAALVDSDSDSGEDFLGRVGADLFEDDETPRRRPTRRGWTPGFHDVVDRGVTSFEADVGGRRVCCRLGYRESGTGSSVWDGAVVLARFLETHPSLVRGKRVLELGAGTGFGGLCAAALGASNVTLTDIEACLPLLRENAAGVDGVVVEALDWTEPVAPSQRADVLLAADCLLPGREGLFAPLATTLAALLAGDAVAYFVYEQRCMDCGPFFELLRGAGVAVSCIPDDDLHPEYRAPEIRVLELRRT</sequence>
<dbReference type="GO" id="GO:0016706">
    <property type="term" value="F:2-oxoglutarate-dependent dioxygenase activity"/>
    <property type="evidence" value="ECO:0007669"/>
    <property type="project" value="TreeGrafter"/>
</dbReference>
<dbReference type="GO" id="GO:0005737">
    <property type="term" value="C:cytoplasm"/>
    <property type="evidence" value="ECO:0007669"/>
    <property type="project" value="TreeGrafter"/>
</dbReference>
<dbReference type="InterPro" id="IPR019410">
    <property type="entry name" value="Methyltransf_16"/>
</dbReference>
<dbReference type="Pfam" id="PF10294">
    <property type="entry name" value="Methyltransf_16"/>
    <property type="match status" value="1"/>
</dbReference>
<keyword evidence="3" id="KW-1185">Reference proteome</keyword>